<protein>
    <submittedName>
        <fullName evidence="1">Uncharacterized protein</fullName>
    </submittedName>
</protein>
<accession>A0AA92L829</accession>
<organism evidence="1 2">
    <name type="scientific">Acutalibacter muris</name>
    <dbReference type="NCBI Taxonomy" id="1796620"/>
    <lineage>
        <taxon>Bacteria</taxon>
        <taxon>Bacillati</taxon>
        <taxon>Bacillota</taxon>
        <taxon>Clostridia</taxon>
        <taxon>Eubacteriales</taxon>
        <taxon>Acutalibacteraceae</taxon>
        <taxon>Acutalibacter</taxon>
    </lineage>
</organism>
<evidence type="ECO:0000313" key="1">
    <source>
        <dbReference type="EMBL" id="QQR30278.1"/>
    </source>
</evidence>
<sequence>MGGDRPAKAQCYWGFTVFNTEFLKQLFESFLGEIWENMEATDNSEYDTSELEGFQDDLLVAIEYLNPYPKKLDTLSYESKGAMQFVADFPCEQCGKFGVSTDETFLNIGRCCYCVYENELAKCERCGEMVNVDILEHGLCTSCTAYINRQ</sequence>
<gene>
    <name evidence="1" type="ORF">I5Q82_00575</name>
</gene>
<dbReference type="EMBL" id="CP065321">
    <property type="protein sequence ID" value="QQR30278.1"/>
    <property type="molecule type" value="Genomic_DNA"/>
</dbReference>
<name>A0AA92L829_9FIRM</name>
<proteinExistence type="predicted"/>
<dbReference type="RefSeq" id="WP_066541155.1">
    <property type="nucleotide sequence ID" value="NZ_CP021422.1"/>
</dbReference>
<dbReference type="AlphaFoldDB" id="A0AA92L829"/>
<evidence type="ECO:0000313" key="2">
    <source>
        <dbReference type="Proteomes" id="UP000596035"/>
    </source>
</evidence>
<reference evidence="1 2" key="1">
    <citation type="submission" date="2020-11" db="EMBL/GenBank/DDBJ databases">
        <title>Closed and high quality bacterial genomes of the OMM12 community.</title>
        <authorList>
            <person name="Marbouty M."/>
            <person name="Lamy-Besnier Q."/>
            <person name="Debarbieux L."/>
            <person name="Koszul R."/>
        </authorList>
    </citation>
    <scope>NUCLEOTIDE SEQUENCE [LARGE SCALE GENOMIC DNA]</scope>
    <source>
        <strain evidence="1 2">KB18</strain>
    </source>
</reference>
<dbReference type="Proteomes" id="UP000596035">
    <property type="component" value="Chromosome"/>
</dbReference>